<proteinExistence type="predicted"/>
<dbReference type="Pfam" id="PF10979">
    <property type="entry name" value="DUF2786"/>
    <property type="match status" value="1"/>
</dbReference>
<evidence type="ECO:0000259" key="2">
    <source>
        <dbReference type="Pfam" id="PF23771"/>
    </source>
</evidence>
<dbReference type="Proteomes" id="UP001501710">
    <property type="component" value="Unassembled WGS sequence"/>
</dbReference>
<evidence type="ECO:0000313" key="4">
    <source>
        <dbReference type="Proteomes" id="UP001501710"/>
    </source>
</evidence>
<comment type="caution">
    <text evidence="3">The sequence shown here is derived from an EMBL/GenBank/DDBJ whole genome shotgun (WGS) entry which is preliminary data.</text>
</comment>
<dbReference type="Pfam" id="PF23771">
    <property type="entry name" value="DUF7168"/>
    <property type="match status" value="1"/>
</dbReference>
<accession>A0ABP8CDD3</accession>
<sequence length="431" mass="47003">MRKAWRRPREPKPRTSFTDAAGDLTARAVRSLSHGDTAAFDHLVTLLAGPATADPADAPGWGLAIDRCLAARLRRAVTVAWERGWQPADVVRFTSRRRTSRHGRLATDTIAGEMRAYSNATVDDRWHEQLAVLGADVWWEHDDEHPDAWCERENVGRVDYIACAIELVHLLEDLPVLPSIGPRPGTSTGTKPRILTEDVDQRMLGRVRALLAKAESTEFPEEAEALSARAQELMARHSIDNALLAAGTRRTGGPAGRRVPVDNPYDAPKAVLLTVVADANRCRAIWHRELGFSTVLGFPADLAAVEMLFTSLLVQSTSAMVHAGPRRDARGRSRTRSFRHAFLNAYAARIGERLREAADRAAAGAGGKDLLPVLAARDRAVDEAVDTMFPNLAKGRAGSVSNYEGWLAGRAAADLASLNGRLEVTGAFRRS</sequence>
<protein>
    <submittedName>
        <fullName evidence="3">DUF2786 domain-containing protein</fullName>
    </submittedName>
</protein>
<evidence type="ECO:0000313" key="3">
    <source>
        <dbReference type="EMBL" id="GAA4237690.1"/>
    </source>
</evidence>
<organism evidence="3 4">
    <name type="scientific">Actinomadura meridiana</name>
    <dbReference type="NCBI Taxonomy" id="559626"/>
    <lineage>
        <taxon>Bacteria</taxon>
        <taxon>Bacillati</taxon>
        <taxon>Actinomycetota</taxon>
        <taxon>Actinomycetes</taxon>
        <taxon>Streptosporangiales</taxon>
        <taxon>Thermomonosporaceae</taxon>
        <taxon>Actinomadura</taxon>
    </lineage>
</organism>
<reference evidence="4" key="1">
    <citation type="journal article" date="2019" name="Int. J. Syst. Evol. Microbiol.">
        <title>The Global Catalogue of Microorganisms (GCM) 10K type strain sequencing project: providing services to taxonomists for standard genome sequencing and annotation.</title>
        <authorList>
            <consortium name="The Broad Institute Genomics Platform"/>
            <consortium name="The Broad Institute Genome Sequencing Center for Infectious Disease"/>
            <person name="Wu L."/>
            <person name="Ma J."/>
        </authorList>
    </citation>
    <scope>NUCLEOTIDE SEQUENCE [LARGE SCALE GENOMIC DNA]</scope>
    <source>
        <strain evidence="4">JCM 17440</strain>
    </source>
</reference>
<feature type="domain" description="DUF7168" evidence="2">
    <location>
        <begin position="270"/>
        <end position="372"/>
    </location>
</feature>
<keyword evidence="4" id="KW-1185">Reference proteome</keyword>
<gene>
    <name evidence="3" type="ORF">GCM10022254_50530</name>
</gene>
<name>A0ABP8CDD3_9ACTN</name>
<feature type="domain" description="DUF2786" evidence="1">
    <location>
        <begin position="202"/>
        <end position="240"/>
    </location>
</feature>
<dbReference type="RefSeq" id="WP_344900825.1">
    <property type="nucleotide sequence ID" value="NZ_BAABAS010000019.1"/>
</dbReference>
<dbReference type="InterPro" id="IPR055592">
    <property type="entry name" value="DUF7168"/>
</dbReference>
<dbReference type="EMBL" id="BAABAS010000019">
    <property type="protein sequence ID" value="GAA4237690.1"/>
    <property type="molecule type" value="Genomic_DNA"/>
</dbReference>
<dbReference type="InterPro" id="IPR024498">
    <property type="entry name" value="DUF2786"/>
</dbReference>
<evidence type="ECO:0000259" key="1">
    <source>
        <dbReference type="Pfam" id="PF10979"/>
    </source>
</evidence>